<sequence length="240" mass="25982">MSHDLEAMLANWRSYLLGWGREYADATTFRSGIPQSALNGVVRRGDLPIDEAIATARRRLDGVPWGWRVGPDEPPGTGWLLSHHGGRRVAESPVMALRLEAPLTVPTVAGLEIGVAEDLKSWVEAYAPSFGAPPDQVPVIVEAEADLRGVTRFEGRLDDRIVGTAALFEDAGVAGLYTITTAAAHRRKGIGAAMTVAAAEHGRRLGLRLATLQATPMGEPVYRRLGFETAGWMEIYTFQP</sequence>
<evidence type="ECO:0000313" key="2">
    <source>
        <dbReference type="EMBL" id="GID77026.1"/>
    </source>
</evidence>
<dbReference type="InterPro" id="IPR051554">
    <property type="entry name" value="Acetyltransferase_Eis"/>
</dbReference>
<name>A0ABQ3YAQ1_9ACTN</name>
<protein>
    <submittedName>
        <fullName evidence="2">Acetyltransferase</fullName>
    </submittedName>
</protein>
<feature type="domain" description="N-acetyltransferase" evidence="1">
    <location>
        <begin position="103"/>
        <end position="240"/>
    </location>
</feature>
<dbReference type="RefSeq" id="WP_203770515.1">
    <property type="nucleotide sequence ID" value="NZ_BAAABO010000020.1"/>
</dbReference>
<dbReference type="SUPFAM" id="SSF55729">
    <property type="entry name" value="Acyl-CoA N-acyltransferases (Nat)"/>
    <property type="match status" value="1"/>
</dbReference>
<organism evidence="2 3">
    <name type="scientific">Paractinoplanes deccanensis</name>
    <dbReference type="NCBI Taxonomy" id="113561"/>
    <lineage>
        <taxon>Bacteria</taxon>
        <taxon>Bacillati</taxon>
        <taxon>Actinomycetota</taxon>
        <taxon>Actinomycetes</taxon>
        <taxon>Micromonosporales</taxon>
        <taxon>Micromonosporaceae</taxon>
        <taxon>Paractinoplanes</taxon>
    </lineage>
</organism>
<evidence type="ECO:0000259" key="1">
    <source>
        <dbReference type="PROSITE" id="PS51186"/>
    </source>
</evidence>
<reference evidence="2 3" key="1">
    <citation type="submission" date="2021-01" db="EMBL/GenBank/DDBJ databases">
        <title>Whole genome shotgun sequence of Actinoplanes deccanensis NBRC 13994.</title>
        <authorList>
            <person name="Komaki H."/>
            <person name="Tamura T."/>
        </authorList>
    </citation>
    <scope>NUCLEOTIDE SEQUENCE [LARGE SCALE GENOMIC DNA]</scope>
    <source>
        <strain evidence="2 3">NBRC 13994</strain>
    </source>
</reference>
<keyword evidence="3" id="KW-1185">Reference proteome</keyword>
<evidence type="ECO:0000313" key="3">
    <source>
        <dbReference type="Proteomes" id="UP000609879"/>
    </source>
</evidence>
<dbReference type="PROSITE" id="PS51186">
    <property type="entry name" value="GNAT"/>
    <property type="match status" value="1"/>
</dbReference>
<dbReference type="CDD" id="cd04301">
    <property type="entry name" value="NAT_SF"/>
    <property type="match status" value="1"/>
</dbReference>
<dbReference type="Proteomes" id="UP000609879">
    <property type="component" value="Unassembled WGS sequence"/>
</dbReference>
<proteinExistence type="predicted"/>
<dbReference type="PANTHER" id="PTHR37817:SF1">
    <property type="entry name" value="N-ACETYLTRANSFERASE EIS"/>
    <property type="match status" value="1"/>
</dbReference>
<dbReference type="Gene3D" id="3.40.630.30">
    <property type="match status" value="1"/>
</dbReference>
<dbReference type="PANTHER" id="PTHR37817">
    <property type="entry name" value="N-ACETYLTRANSFERASE EIS"/>
    <property type="match status" value="1"/>
</dbReference>
<dbReference type="InterPro" id="IPR000182">
    <property type="entry name" value="GNAT_dom"/>
</dbReference>
<gene>
    <name evidence="2" type="ORF">Ade02nite_56670</name>
</gene>
<comment type="caution">
    <text evidence="2">The sequence shown here is derived from an EMBL/GenBank/DDBJ whole genome shotgun (WGS) entry which is preliminary data.</text>
</comment>
<dbReference type="EMBL" id="BOMI01000114">
    <property type="protein sequence ID" value="GID77026.1"/>
    <property type="molecule type" value="Genomic_DNA"/>
</dbReference>
<dbReference type="Pfam" id="PF00583">
    <property type="entry name" value="Acetyltransf_1"/>
    <property type="match status" value="1"/>
</dbReference>
<dbReference type="InterPro" id="IPR016181">
    <property type="entry name" value="Acyl_CoA_acyltransferase"/>
</dbReference>
<accession>A0ABQ3YAQ1</accession>